<organism evidence="2 3">
    <name type="scientific">Dactylosporangium vinaceum</name>
    <dbReference type="NCBI Taxonomy" id="53362"/>
    <lineage>
        <taxon>Bacteria</taxon>
        <taxon>Bacillati</taxon>
        <taxon>Actinomycetota</taxon>
        <taxon>Actinomycetes</taxon>
        <taxon>Micromonosporales</taxon>
        <taxon>Micromonosporaceae</taxon>
        <taxon>Dactylosporangium</taxon>
    </lineage>
</organism>
<accession>A0ABV5M8Q3</accession>
<reference evidence="2 3" key="1">
    <citation type="submission" date="2024-09" db="EMBL/GenBank/DDBJ databases">
        <authorList>
            <person name="Sun Q."/>
            <person name="Mori K."/>
        </authorList>
    </citation>
    <scope>NUCLEOTIDE SEQUENCE [LARGE SCALE GENOMIC DNA]</scope>
    <source>
        <strain evidence="2 3">JCM 3307</strain>
    </source>
</reference>
<keyword evidence="1" id="KW-1133">Transmembrane helix</keyword>
<dbReference type="RefSeq" id="WP_223095120.1">
    <property type="nucleotide sequence ID" value="NZ_CP061913.1"/>
</dbReference>
<proteinExistence type="predicted"/>
<evidence type="ECO:0000256" key="1">
    <source>
        <dbReference type="SAM" id="Phobius"/>
    </source>
</evidence>
<name>A0ABV5M8Q3_9ACTN</name>
<dbReference type="CDD" id="cd15482">
    <property type="entry name" value="Sialidase_non-viral"/>
    <property type="match status" value="1"/>
</dbReference>
<protein>
    <submittedName>
        <fullName evidence="2">Glycoside hydrolase</fullName>
    </submittedName>
</protein>
<sequence length="338" mass="36420">MPDARIADEFARFADEFTGSFRPVPVESMPRWRRHKRRAALWMGGLAAALVAALSLNALQPGAGGERPLWTDRAVHLEGAHGELHVQFADRWHGWALAGACRAGNICDYVLGRTTDGGRTWTRVDLSRVPYQGRPVLAVRGPDRIIFGVTGPTDDLWESTDAGQTFHRPTGDAMGIFPALPPDTVTGADHTAWKIVREGLDSYASYSADGGATWRVLRPALGTGATLRLSPNGRDAWAFASNPTRVWRLERDAAYAEPDFPISASPDGIGPLNGGGLLALVPGQGVGVWRGGHFAPLPRPLRDAEPSMVLPDGAIALVLDGTLIVGREEGDWIRYVQG</sequence>
<keyword evidence="1" id="KW-0472">Membrane</keyword>
<dbReference type="Proteomes" id="UP001589608">
    <property type="component" value="Unassembled WGS sequence"/>
</dbReference>
<evidence type="ECO:0000313" key="2">
    <source>
        <dbReference type="EMBL" id="MFB9445083.1"/>
    </source>
</evidence>
<feature type="transmembrane region" description="Helical" evidence="1">
    <location>
        <begin position="39"/>
        <end position="59"/>
    </location>
</feature>
<comment type="caution">
    <text evidence="2">The sequence shown here is derived from an EMBL/GenBank/DDBJ whole genome shotgun (WGS) entry which is preliminary data.</text>
</comment>
<evidence type="ECO:0000313" key="3">
    <source>
        <dbReference type="Proteomes" id="UP001589608"/>
    </source>
</evidence>
<dbReference type="InterPro" id="IPR015943">
    <property type="entry name" value="WD40/YVTN_repeat-like_dom_sf"/>
</dbReference>
<dbReference type="Gene3D" id="2.130.10.10">
    <property type="entry name" value="YVTN repeat-like/Quinoprotein amine dehydrogenase"/>
    <property type="match status" value="1"/>
</dbReference>
<dbReference type="GO" id="GO:0016787">
    <property type="term" value="F:hydrolase activity"/>
    <property type="evidence" value="ECO:0007669"/>
    <property type="project" value="UniProtKB-KW"/>
</dbReference>
<dbReference type="EMBL" id="JBHMCA010000035">
    <property type="protein sequence ID" value="MFB9445083.1"/>
    <property type="molecule type" value="Genomic_DNA"/>
</dbReference>
<keyword evidence="3" id="KW-1185">Reference proteome</keyword>
<gene>
    <name evidence="2" type="ORF">ACFFTR_18565</name>
</gene>
<keyword evidence="1" id="KW-0812">Transmembrane</keyword>
<keyword evidence="2" id="KW-0378">Hydrolase</keyword>
<dbReference type="SUPFAM" id="SSF110296">
    <property type="entry name" value="Oligoxyloglucan reducing end-specific cellobiohydrolase"/>
    <property type="match status" value="1"/>
</dbReference>